<dbReference type="Gramene" id="KXG29480">
    <property type="protein sequence ID" value="KXG29480"/>
    <property type="gene ID" value="SORBI_3004G042400"/>
</dbReference>
<reference evidence="4" key="3">
    <citation type="journal article" date="2018" name="Plant J.">
        <title>The Sorghum bicolor reference genome: improved assembly, gene annotations, a transcriptome atlas, and signatures of genome organization.</title>
        <authorList>
            <person name="McCormick R.F."/>
            <person name="Truong S.K."/>
            <person name="Sreedasyam A."/>
            <person name="Jenkins J."/>
            <person name="Shu S."/>
            <person name="Sims D."/>
            <person name="Kennedy M."/>
            <person name="Amirebrahimi M."/>
            <person name="Weers B.D."/>
            <person name="McKinley B."/>
            <person name="Mattison A."/>
            <person name="Morishige D.T."/>
            <person name="Grimwood J."/>
            <person name="Schmutz J."/>
            <person name="Mullet J.E."/>
        </authorList>
    </citation>
    <scope>NUCLEOTIDE SEQUENCE [LARGE SCALE GENOMIC DNA]</scope>
    <source>
        <strain evidence="4">cv. BTx623</strain>
    </source>
</reference>
<name>A0A194YMN5_SORBI</name>
<organism evidence="3 4">
    <name type="scientific">Sorghum bicolor</name>
    <name type="common">Sorghum</name>
    <name type="synonym">Sorghum vulgare</name>
    <dbReference type="NCBI Taxonomy" id="4558"/>
    <lineage>
        <taxon>Eukaryota</taxon>
        <taxon>Viridiplantae</taxon>
        <taxon>Streptophyta</taxon>
        <taxon>Embryophyta</taxon>
        <taxon>Tracheophyta</taxon>
        <taxon>Spermatophyta</taxon>
        <taxon>Magnoliopsida</taxon>
        <taxon>Liliopsida</taxon>
        <taxon>Poales</taxon>
        <taxon>Poaceae</taxon>
        <taxon>PACMAD clade</taxon>
        <taxon>Panicoideae</taxon>
        <taxon>Andropogonodae</taxon>
        <taxon>Andropogoneae</taxon>
        <taxon>Sorghinae</taxon>
        <taxon>Sorghum</taxon>
    </lineage>
</organism>
<accession>A0A194YMN5</accession>
<evidence type="ECO:0000313" key="4">
    <source>
        <dbReference type="Proteomes" id="UP000000768"/>
    </source>
</evidence>
<evidence type="ECO:0000259" key="2">
    <source>
        <dbReference type="Pfam" id="PF12776"/>
    </source>
</evidence>
<feature type="compositionally biased region" description="Low complexity" evidence="1">
    <location>
        <begin position="16"/>
        <end position="27"/>
    </location>
</feature>
<dbReference type="AlphaFoldDB" id="A0A194YMN5"/>
<dbReference type="Pfam" id="PF12776">
    <property type="entry name" value="Myb_DNA-bind_3"/>
    <property type="match status" value="1"/>
</dbReference>
<proteinExistence type="predicted"/>
<evidence type="ECO:0000256" key="1">
    <source>
        <dbReference type="SAM" id="MobiDB-lite"/>
    </source>
</evidence>
<reference evidence="3" key="2">
    <citation type="submission" date="2017-02" db="EMBL/GenBank/DDBJ databases">
        <title>WGS assembly of Sorghum bicolor.</title>
        <authorList>
            <person name="Paterson A."/>
            <person name="Mullet J."/>
            <person name="Bowers J."/>
            <person name="Bruggmann R."/>
            <person name="Dubchak I."/>
            <person name="Grimwood J."/>
            <person name="Gundlach H."/>
            <person name="Haberer G."/>
            <person name="Hellsten U."/>
            <person name="Mitros T."/>
            <person name="Poliakov A."/>
            <person name="Schmutz J."/>
            <person name="Spannagl M."/>
            <person name="Tang H."/>
            <person name="Wang X."/>
            <person name="Wicker T."/>
            <person name="Bharti A."/>
            <person name="Chapman J."/>
            <person name="Feltus F."/>
            <person name="Gowik U."/>
            <person name="Grigoriev I."/>
            <person name="Lyons E."/>
            <person name="Maher C."/>
            <person name="Martis M."/>
            <person name="Narechania A."/>
            <person name="Otillar R."/>
            <person name="Penning B."/>
            <person name="Salamov A."/>
            <person name="Wang Y."/>
            <person name="Zhang L."/>
            <person name="Carpita N."/>
            <person name="Freeling M."/>
            <person name="Gingle A."/>
            <person name="Hash C."/>
            <person name="Keller B."/>
            <person name="Klein P."/>
            <person name="Kresovich S."/>
            <person name="Mccann M."/>
            <person name="Ming R."/>
            <person name="Peterson D."/>
            <person name="Rahman M."/>
            <person name="Ware D."/>
            <person name="Westhoff P."/>
            <person name="Mayer K."/>
            <person name="Messing J."/>
            <person name="Sims D."/>
            <person name="Jenkins J."/>
            <person name="Shu S."/>
            <person name="Rokhsar D."/>
        </authorList>
    </citation>
    <scope>NUCLEOTIDE SEQUENCE</scope>
</reference>
<dbReference type="InterPro" id="IPR024752">
    <property type="entry name" value="Myb/SANT-like_dom"/>
</dbReference>
<protein>
    <recommendedName>
        <fullName evidence="2">Myb/SANT-like domain-containing protein</fullName>
    </recommendedName>
</protein>
<dbReference type="EMBL" id="CM000763">
    <property type="protein sequence ID" value="KXG29480.1"/>
    <property type="molecule type" value="Genomic_DNA"/>
</dbReference>
<dbReference type="eggNOG" id="ENOG502QW59">
    <property type="taxonomic scope" value="Eukaryota"/>
</dbReference>
<evidence type="ECO:0000313" key="3">
    <source>
        <dbReference type="EMBL" id="KXG29479.1"/>
    </source>
</evidence>
<dbReference type="OrthoDB" id="683390at2759"/>
<sequence length="382" mass="43854">MANHHQRISPSPRNPPLSASSLPATPSVQGLDVHQSRGSQEIHEEPGTSKNRAKWNHQRRLYLIELLKIHDVPRFRTHNAWSKDAWTSIVAQFNQKFSLLFSIAQVKQKEQDMKKEFRTIKDLVAESGFGWDSDRMMVTAPPDVWAAMETRKNKDALFWRDKSFPYYDDLFALYDGRYAEGRSCRGMDHYTNKAISPSQVSPDVQPQSPSIPAPGSFSFDIEEERNDTNWFGNDAFTPLGTFMPQDRPDGPSSINLAPHVPEQFEETLRHSTRPSNSTPEAVDGKRNKRQKTKHTIATEDFHEKYLRLKKEEIERFVAIEEKKLDDPFSIKKCITVLEGLSELQTGDMLKAADIFKDNPSNREVFLSFGCDAFRVGWLLRQI</sequence>
<dbReference type="FunCoup" id="A0A194YMN5">
    <property type="interactions" value="6"/>
</dbReference>
<dbReference type="OMA" id="HTIATED"/>
<feature type="region of interest" description="Disordered" evidence="1">
    <location>
        <begin position="266"/>
        <end position="293"/>
    </location>
</feature>
<reference evidence="3 4" key="1">
    <citation type="journal article" date="2009" name="Nature">
        <title>The Sorghum bicolor genome and the diversification of grasses.</title>
        <authorList>
            <person name="Paterson A.H."/>
            <person name="Bowers J.E."/>
            <person name="Bruggmann R."/>
            <person name="Dubchak I."/>
            <person name="Grimwood J."/>
            <person name="Gundlach H."/>
            <person name="Haberer G."/>
            <person name="Hellsten U."/>
            <person name="Mitros T."/>
            <person name="Poliakov A."/>
            <person name="Schmutz J."/>
            <person name="Spannagl M."/>
            <person name="Tang H."/>
            <person name="Wang X."/>
            <person name="Wicker T."/>
            <person name="Bharti A.K."/>
            <person name="Chapman J."/>
            <person name="Feltus F.A."/>
            <person name="Gowik U."/>
            <person name="Grigoriev I.V."/>
            <person name="Lyons E."/>
            <person name="Maher C.A."/>
            <person name="Martis M."/>
            <person name="Narechania A."/>
            <person name="Otillar R.P."/>
            <person name="Penning B.W."/>
            <person name="Salamov A.A."/>
            <person name="Wang Y."/>
            <person name="Zhang L."/>
            <person name="Carpita N.C."/>
            <person name="Freeling M."/>
            <person name="Gingle A.R."/>
            <person name="Hash C.T."/>
            <person name="Keller B."/>
            <person name="Klein P."/>
            <person name="Kresovich S."/>
            <person name="McCann M.C."/>
            <person name="Ming R."/>
            <person name="Peterson D.G."/>
            <person name="Mehboob-ur-Rahman"/>
            <person name="Ware D."/>
            <person name="Westhoff P."/>
            <person name="Mayer K.F."/>
            <person name="Messing J."/>
            <person name="Rokhsar D.S."/>
        </authorList>
    </citation>
    <scope>NUCLEOTIDE SEQUENCE [LARGE SCALE GENOMIC DNA]</scope>
    <source>
        <strain evidence="4">cv. BTx623</strain>
    </source>
</reference>
<feature type="region of interest" description="Disordered" evidence="1">
    <location>
        <begin position="1"/>
        <end position="53"/>
    </location>
</feature>
<feature type="domain" description="Myb/SANT-like" evidence="2">
    <location>
        <begin position="54"/>
        <end position="147"/>
    </location>
</feature>
<dbReference type="Proteomes" id="UP000000768">
    <property type="component" value="Chromosome 4"/>
</dbReference>
<dbReference type="EMBL" id="CM000763">
    <property type="protein sequence ID" value="KXG29479.1"/>
    <property type="molecule type" value="Genomic_DNA"/>
</dbReference>
<dbReference type="PANTHER" id="PTHR47072">
    <property type="match status" value="1"/>
</dbReference>
<keyword evidence="4" id="KW-1185">Reference proteome</keyword>
<dbReference type="InParanoid" id="A0A194YMN5"/>
<dbReference type="Gramene" id="KXG29479">
    <property type="protein sequence ID" value="KXG29479"/>
    <property type="gene ID" value="SORBI_3004G042400"/>
</dbReference>
<gene>
    <name evidence="3" type="ORF">SORBI_3004G042400</name>
</gene>
<dbReference type="PANTHER" id="PTHR47072:SF4">
    <property type="entry name" value="MYB_SANT-LIKE DOMAIN-CONTAINING PROTEIN"/>
    <property type="match status" value="1"/>
</dbReference>